<organism evidence="3">
    <name type="scientific">Fusobacterium nucleatum</name>
    <dbReference type="NCBI Taxonomy" id="851"/>
    <lineage>
        <taxon>Bacteria</taxon>
        <taxon>Fusobacteriati</taxon>
        <taxon>Fusobacteriota</taxon>
        <taxon>Fusobacteriia</taxon>
        <taxon>Fusobacteriales</taxon>
        <taxon>Fusobacteriaceae</taxon>
        <taxon>Fusobacterium</taxon>
    </lineage>
</organism>
<feature type="coiled-coil region" evidence="1">
    <location>
        <begin position="1"/>
        <end position="28"/>
    </location>
</feature>
<protein>
    <submittedName>
        <fullName evidence="3">Uncharacterized protein</fullName>
    </submittedName>
</protein>
<dbReference type="AlphaFoldDB" id="A0A323U354"/>
<proteinExistence type="predicted"/>
<accession>A0A323U354</accession>
<evidence type="ECO:0000256" key="2">
    <source>
        <dbReference type="SAM" id="Phobius"/>
    </source>
</evidence>
<name>A0A323U354_FUSNU</name>
<keyword evidence="1" id="KW-0175">Coiled coil</keyword>
<evidence type="ECO:0000256" key="1">
    <source>
        <dbReference type="SAM" id="Coils"/>
    </source>
</evidence>
<evidence type="ECO:0000313" key="3">
    <source>
        <dbReference type="EMBL" id="PZA05176.1"/>
    </source>
</evidence>
<comment type="caution">
    <text evidence="3">The sequence shown here is derived from an EMBL/GenBank/DDBJ whole genome shotgun (WGS) entry which is preliminary data.</text>
</comment>
<keyword evidence="2" id="KW-0472">Membrane</keyword>
<feature type="transmembrane region" description="Helical" evidence="2">
    <location>
        <begin position="230"/>
        <end position="251"/>
    </location>
</feature>
<sequence>MRKYRKMEEDLNEEFNSLKENLNEVQKQSENFIVINEKRLENFNKLDEIIENIDKEFAEKTGILNKKDQTFLWTAVALQTLRWYLLEYDFGEWTIDKDSREKASEGGKREEQERYRYLADIFRKEEKKKGETYILSEFDKNIKENNKITPKMKNIIDDYFSKTNKNIYSLEKTYIPWTDYFKNPVPYDAMKDDENNFEGVKNIVIEGVTNKDKNLAPVKHHSATMGHDPILGYFFGTINIMTSTITINYSMYPTYIVEYPKIQEKIEFFETFLTSVRAGIDDFKRIPAALIRQAMHVSSDTFSTMGLPIPFLNATTQQKFLEQGWNSNELFKNLSKFKESLGKNITILEMQLLISYFINIIISNLHLLFYDEKKDGNLKLYNVRTQKIIATSNSISSGLNIAYVGAKIYIGIKTININSIKNGIKKIDLGGYINTVHEIVKSKKLQERIRREYLEERLYEKFLIEKKGNKNE</sequence>
<keyword evidence="2" id="KW-1133">Transmembrane helix</keyword>
<dbReference type="EMBL" id="QKOC01000002">
    <property type="protein sequence ID" value="PZA05176.1"/>
    <property type="molecule type" value="Genomic_DNA"/>
</dbReference>
<reference evidence="3" key="1">
    <citation type="submission" date="2018-06" db="EMBL/GenBank/DDBJ databases">
        <title>Sequence of the Fusobacterium nucleatum str. 12230 genome.</title>
        <authorList>
            <person name="Navarre W."/>
        </authorList>
    </citation>
    <scope>NUCLEOTIDE SEQUENCE [LARGE SCALE GENOMIC DNA]</scope>
    <source>
        <strain evidence="3">12230</strain>
    </source>
</reference>
<feature type="transmembrane region" description="Helical" evidence="2">
    <location>
        <begin position="350"/>
        <end position="370"/>
    </location>
</feature>
<keyword evidence="2" id="KW-0812">Transmembrane</keyword>
<gene>
    <name evidence="3" type="ORF">DNF10_02585</name>
</gene>